<sequence length="69" mass="8028">MTIWTRTECAQTSTGKQERKQQEVERRRGSRTGETERRKERQSSLFRLDLQGRVRPASGVLPDAPNDVR</sequence>
<dbReference type="EMBL" id="JAUYZG010000019">
    <property type="protein sequence ID" value="KAK2878265.1"/>
    <property type="molecule type" value="Genomic_DNA"/>
</dbReference>
<evidence type="ECO:0000313" key="3">
    <source>
        <dbReference type="Proteomes" id="UP001187343"/>
    </source>
</evidence>
<evidence type="ECO:0000256" key="1">
    <source>
        <dbReference type="SAM" id="MobiDB-lite"/>
    </source>
</evidence>
<dbReference type="Proteomes" id="UP001187343">
    <property type="component" value="Unassembled WGS sequence"/>
</dbReference>
<gene>
    <name evidence="2" type="ORF">Q8A67_019056</name>
</gene>
<proteinExistence type="predicted"/>
<comment type="caution">
    <text evidence="2">The sequence shown here is derived from an EMBL/GenBank/DDBJ whole genome shotgun (WGS) entry which is preliminary data.</text>
</comment>
<accession>A0AA88P6G6</accession>
<protein>
    <submittedName>
        <fullName evidence="2">Uncharacterized protein</fullName>
    </submittedName>
</protein>
<organism evidence="2 3">
    <name type="scientific">Cirrhinus molitorella</name>
    <name type="common">mud carp</name>
    <dbReference type="NCBI Taxonomy" id="172907"/>
    <lineage>
        <taxon>Eukaryota</taxon>
        <taxon>Metazoa</taxon>
        <taxon>Chordata</taxon>
        <taxon>Craniata</taxon>
        <taxon>Vertebrata</taxon>
        <taxon>Euteleostomi</taxon>
        <taxon>Actinopterygii</taxon>
        <taxon>Neopterygii</taxon>
        <taxon>Teleostei</taxon>
        <taxon>Ostariophysi</taxon>
        <taxon>Cypriniformes</taxon>
        <taxon>Cyprinidae</taxon>
        <taxon>Labeoninae</taxon>
        <taxon>Labeonini</taxon>
        <taxon>Cirrhinus</taxon>
    </lineage>
</organism>
<keyword evidence="3" id="KW-1185">Reference proteome</keyword>
<evidence type="ECO:0000313" key="2">
    <source>
        <dbReference type="EMBL" id="KAK2878265.1"/>
    </source>
</evidence>
<dbReference type="AlphaFoldDB" id="A0AA88P6G6"/>
<reference evidence="2" key="1">
    <citation type="submission" date="2023-08" db="EMBL/GenBank/DDBJ databases">
        <title>Chromosome-level Genome Assembly of mud carp (Cirrhinus molitorella).</title>
        <authorList>
            <person name="Liu H."/>
        </authorList>
    </citation>
    <scope>NUCLEOTIDE SEQUENCE</scope>
    <source>
        <strain evidence="2">Prfri</strain>
        <tissue evidence="2">Muscle</tissue>
    </source>
</reference>
<name>A0AA88P6G6_9TELE</name>
<feature type="compositionally biased region" description="Polar residues" evidence="1">
    <location>
        <begin position="1"/>
        <end position="15"/>
    </location>
</feature>
<feature type="compositionally biased region" description="Basic and acidic residues" evidence="1">
    <location>
        <begin position="16"/>
        <end position="42"/>
    </location>
</feature>
<feature type="region of interest" description="Disordered" evidence="1">
    <location>
        <begin position="1"/>
        <end position="69"/>
    </location>
</feature>